<dbReference type="RefSeq" id="WP_161920882.1">
    <property type="nucleotide sequence ID" value="NZ_JAACYS010000044.1"/>
</dbReference>
<organism evidence="3 4">
    <name type="scientific">Pallidibacillus pasinlerensis</name>
    <dbReference type="NCBI Taxonomy" id="2703818"/>
    <lineage>
        <taxon>Bacteria</taxon>
        <taxon>Bacillati</taxon>
        <taxon>Bacillota</taxon>
        <taxon>Bacilli</taxon>
        <taxon>Bacillales</taxon>
        <taxon>Bacillaceae</taxon>
        <taxon>Pallidibacillus</taxon>
    </lineage>
</organism>
<dbReference type="EMBL" id="JAACYS010000044">
    <property type="protein sequence ID" value="NCU18052.1"/>
    <property type="molecule type" value="Genomic_DNA"/>
</dbReference>
<accession>A0ABX0AAC0</accession>
<reference evidence="3 4" key="1">
    <citation type="submission" date="2020-01" db="EMBL/GenBank/DDBJ databases">
        <title>A novel Bacillus sp. from Pasinler.</title>
        <authorList>
            <person name="Adiguzel A."/>
            <person name="Ay H."/>
            <person name="Baltaci M.O."/>
        </authorList>
    </citation>
    <scope>NUCLEOTIDE SEQUENCE [LARGE SCALE GENOMIC DNA]</scope>
    <source>
        <strain evidence="3 4">P1</strain>
    </source>
</reference>
<proteinExistence type="predicted"/>
<comment type="caution">
    <text evidence="3">The sequence shown here is derived from an EMBL/GenBank/DDBJ whole genome shotgun (WGS) entry which is preliminary data.</text>
</comment>
<keyword evidence="1" id="KW-0812">Transmembrane</keyword>
<dbReference type="InterPro" id="IPR009589">
    <property type="entry name" value="PH_YyaB-like"/>
</dbReference>
<dbReference type="Pfam" id="PF06713">
    <property type="entry name" value="bPH_4"/>
    <property type="match status" value="1"/>
</dbReference>
<evidence type="ECO:0000259" key="2">
    <source>
        <dbReference type="Pfam" id="PF06713"/>
    </source>
</evidence>
<protein>
    <recommendedName>
        <fullName evidence="2">Uncharacterized protein YyaB-like PH domain-containing protein</fullName>
    </recommendedName>
</protein>
<sequence>MTFKSKRDLPVFLLLVASIIVIAIALLTPVVLHIISTDAIDWILVILLIIGFAIVSGILIWNYFDIYYEFRDDYLIVKNGIFKSKIPYNTIKKVKATKRMFTGYRTNSSRDALEIEYSYGMGSVIISPEHKDKFIAELMNRSPQAVFYTSNN</sequence>
<evidence type="ECO:0000313" key="4">
    <source>
        <dbReference type="Proteomes" id="UP000743899"/>
    </source>
</evidence>
<gene>
    <name evidence="3" type="ORF">GW534_10020</name>
</gene>
<evidence type="ECO:0000256" key="1">
    <source>
        <dbReference type="SAM" id="Phobius"/>
    </source>
</evidence>
<keyword evidence="1" id="KW-0472">Membrane</keyword>
<feature type="transmembrane region" description="Helical" evidence="1">
    <location>
        <begin position="12"/>
        <end position="36"/>
    </location>
</feature>
<feature type="transmembrane region" description="Helical" evidence="1">
    <location>
        <begin position="42"/>
        <end position="64"/>
    </location>
</feature>
<keyword evidence="4" id="KW-1185">Reference proteome</keyword>
<feature type="domain" description="Uncharacterized protein YyaB-like PH" evidence="2">
    <location>
        <begin position="66"/>
        <end position="141"/>
    </location>
</feature>
<dbReference type="Proteomes" id="UP000743899">
    <property type="component" value="Unassembled WGS sequence"/>
</dbReference>
<keyword evidence="1" id="KW-1133">Transmembrane helix</keyword>
<name>A0ABX0AAC0_9BACI</name>
<evidence type="ECO:0000313" key="3">
    <source>
        <dbReference type="EMBL" id="NCU18052.1"/>
    </source>
</evidence>